<proteinExistence type="predicted"/>
<protein>
    <submittedName>
        <fullName evidence="2">Uncharacterized protein</fullName>
    </submittedName>
</protein>
<organism evidence="1 2">
    <name type="scientific">Romanomermis culicivorax</name>
    <name type="common">Nematode worm</name>
    <dbReference type="NCBI Taxonomy" id="13658"/>
    <lineage>
        <taxon>Eukaryota</taxon>
        <taxon>Metazoa</taxon>
        <taxon>Ecdysozoa</taxon>
        <taxon>Nematoda</taxon>
        <taxon>Enoplea</taxon>
        <taxon>Dorylaimia</taxon>
        <taxon>Mermithida</taxon>
        <taxon>Mermithoidea</taxon>
        <taxon>Mermithidae</taxon>
        <taxon>Romanomermis</taxon>
    </lineage>
</organism>
<dbReference type="AlphaFoldDB" id="A0A915J6X3"/>
<dbReference type="Proteomes" id="UP000887565">
    <property type="component" value="Unplaced"/>
</dbReference>
<evidence type="ECO:0000313" key="2">
    <source>
        <dbReference type="WBParaSite" id="nRc.2.0.1.t21514-RA"/>
    </source>
</evidence>
<name>A0A915J6X3_ROMCU</name>
<reference evidence="2" key="1">
    <citation type="submission" date="2022-11" db="UniProtKB">
        <authorList>
            <consortium name="WormBaseParasite"/>
        </authorList>
    </citation>
    <scope>IDENTIFICATION</scope>
</reference>
<accession>A0A915J6X3</accession>
<keyword evidence="1" id="KW-1185">Reference proteome</keyword>
<dbReference type="WBParaSite" id="nRc.2.0.1.t21514-RA">
    <property type="protein sequence ID" value="nRc.2.0.1.t21514-RA"/>
    <property type="gene ID" value="nRc.2.0.1.g21514"/>
</dbReference>
<evidence type="ECO:0000313" key="1">
    <source>
        <dbReference type="Proteomes" id="UP000887565"/>
    </source>
</evidence>
<sequence length="67" mass="6723">MVVAVADISTICGSDMAVGGSEVEDDVPGSTSIGGGGGSGALNTTFGRFFKASMHLWILALQCKGLM</sequence>